<dbReference type="PANTHER" id="PTHR31415">
    <property type="entry name" value="OS05G0367900 PROTEIN"/>
    <property type="match status" value="1"/>
</dbReference>
<comment type="subcellular location">
    <subcellularLocation>
        <location evidence="1">Membrane</location>
    </subcellularLocation>
</comment>
<gene>
    <name evidence="4" type="ORF">KK1_031256</name>
</gene>
<dbReference type="GO" id="GO:0005886">
    <property type="term" value="C:plasma membrane"/>
    <property type="evidence" value="ECO:0007669"/>
    <property type="project" value="TreeGrafter"/>
</dbReference>
<dbReference type="GO" id="GO:0098542">
    <property type="term" value="P:defense response to other organism"/>
    <property type="evidence" value="ECO:0007669"/>
    <property type="project" value="InterPro"/>
</dbReference>
<dbReference type="Proteomes" id="UP000075243">
    <property type="component" value="Unassembled WGS sequence"/>
</dbReference>
<dbReference type="PANTHER" id="PTHR31415:SF146">
    <property type="entry name" value="NDR1-LIKE PROTEIN"/>
    <property type="match status" value="1"/>
</dbReference>
<dbReference type="AlphaFoldDB" id="A0A151RX21"/>
<sequence length="216" mass="23711">MAAATSSDSCCTRCLSFLITTGMAALFIWLSLRVDEPRLYLKQIYVPSLNKTLNPKPHNNTVFFTLHLVNNNKDKGIQYDDVLLSFARFASPNATRPLGNATVAGFYQGHGKKAKKRASLAAAGNLTAPVDGRVFYRVDFTTAVKYKILFWYSKRHRLWGGANVEIDARSGEKVHRKDVRLGGKSPPVIPSGAPGTPPGYRALPCVVALFLLAQLT</sequence>
<evidence type="ECO:0000313" key="4">
    <source>
        <dbReference type="EMBL" id="KYP47099.1"/>
    </source>
</evidence>
<keyword evidence="3" id="KW-1133">Transmembrane helix</keyword>
<dbReference type="OMA" id="KSMAPRM"/>
<evidence type="ECO:0008006" key="6">
    <source>
        <dbReference type="Google" id="ProtNLM"/>
    </source>
</evidence>
<dbReference type="STRING" id="3821.A0A151RX21"/>
<organism evidence="4 5">
    <name type="scientific">Cajanus cajan</name>
    <name type="common">Pigeon pea</name>
    <name type="synonym">Cajanus indicus</name>
    <dbReference type="NCBI Taxonomy" id="3821"/>
    <lineage>
        <taxon>Eukaryota</taxon>
        <taxon>Viridiplantae</taxon>
        <taxon>Streptophyta</taxon>
        <taxon>Embryophyta</taxon>
        <taxon>Tracheophyta</taxon>
        <taxon>Spermatophyta</taxon>
        <taxon>Magnoliopsida</taxon>
        <taxon>eudicotyledons</taxon>
        <taxon>Gunneridae</taxon>
        <taxon>Pentapetalae</taxon>
        <taxon>rosids</taxon>
        <taxon>fabids</taxon>
        <taxon>Fabales</taxon>
        <taxon>Fabaceae</taxon>
        <taxon>Papilionoideae</taxon>
        <taxon>50 kb inversion clade</taxon>
        <taxon>NPAAA clade</taxon>
        <taxon>indigoferoid/millettioid clade</taxon>
        <taxon>Phaseoleae</taxon>
        <taxon>Cajanus</taxon>
    </lineage>
</organism>
<dbReference type="OrthoDB" id="1914670at2759"/>
<dbReference type="InterPro" id="IPR044839">
    <property type="entry name" value="NDR1-like"/>
</dbReference>
<keyword evidence="5" id="KW-1185">Reference proteome</keyword>
<protein>
    <recommendedName>
        <fullName evidence="6">Protein NDR1</fullName>
    </recommendedName>
</protein>
<dbReference type="EMBL" id="KQ483537">
    <property type="protein sequence ID" value="KYP47099.1"/>
    <property type="molecule type" value="Genomic_DNA"/>
</dbReference>
<feature type="transmembrane region" description="Helical" evidence="3">
    <location>
        <begin position="15"/>
        <end position="32"/>
    </location>
</feature>
<keyword evidence="2 3" id="KW-0472">Membrane</keyword>
<accession>A0A151RX21</accession>
<name>A0A151RX21_CAJCA</name>
<evidence type="ECO:0000256" key="1">
    <source>
        <dbReference type="ARBA" id="ARBA00004370"/>
    </source>
</evidence>
<keyword evidence="3" id="KW-0812">Transmembrane</keyword>
<evidence type="ECO:0000256" key="3">
    <source>
        <dbReference type="SAM" id="Phobius"/>
    </source>
</evidence>
<evidence type="ECO:0000313" key="5">
    <source>
        <dbReference type="Proteomes" id="UP000075243"/>
    </source>
</evidence>
<reference evidence="4" key="1">
    <citation type="journal article" date="2012" name="Nat. Biotechnol.">
        <title>Draft genome sequence of pigeonpea (Cajanus cajan), an orphan legume crop of resource-poor farmers.</title>
        <authorList>
            <person name="Varshney R.K."/>
            <person name="Chen W."/>
            <person name="Li Y."/>
            <person name="Bharti A.K."/>
            <person name="Saxena R.K."/>
            <person name="Schlueter J.A."/>
            <person name="Donoghue M.T."/>
            <person name="Azam S."/>
            <person name="Fan G."/>
            <person name="Whaley A.M."/>
            <person name="Farmer A.D."/>
            <person name="Sheridan J."/>
            <person name="Iwata A."/>
            <person name="Tuteja R."/>
            <person name="Penmetsa R.V."/>
            <person name="Wu W."/>
            <person name="Upadhyaya H.D."/>
            <person name="Yang S.P."/>
            <person name="Shah T."/>
            <person name="Saxena K.B."/>
            <person name="Michael T."/>
            <person name="McCombie W.R."/>
            <person name="Yang B."/>
            <person name="Zhang G."/>
            <person name="Yang H."/>
            <person name="Wang J."/>
            <person name="Spillane C."/>
            <person name="Cook D.R."/>
            <person name="May G.D."/>
            <person name="Xu X."/>
            <person name="Jackson S.A."/>
        </authorList>
    </citation>
    <scope>NUCLEOTIDE SEQUENCE [LARGE SCALE GENOMIC DNA]</scope>
</reference>
<evidence type="ECO:0000256" key="2">
    <source>
        <dbReference type="ARBA" id="ARBA00023136"/>
    </source>
</evidence>
<proteinExistence type="predicted"/>
<dbReference type="Gramene" id="C.cajan_32501.t">
    <property type="protein sequence ID" value="C.cajan_32501.t.cds1"/>
    <property type="gene ID" value="C.cajan_32501"/>
</dbReference>
<dbReference type="GO" id="GO:0009506">
    <property type="term" value="C:plasmodesma"/>
    <property type="evidence" value="ECO:0007669"/>
    <property type="project" value="TreeGrafter"/>
</dbReference>